<evidence type="ECO:0000313" key="1">
    <source>
        <dbReference type="EMBL" id="RUP75136.1"/>
    </source>
</evidence>
<gene>
    <name evidence="2" type="ORF">D6D54_05485</name>
    <name evidence="1" type="ORF">D6D54_08945</name>
</gene>
<dbReference type="AlphaFoldDB" id="A0A3S0SK36"/>
<evidence type="ECO:0000313" key="3">
    <source>
        <dbReference type="Proteomes" id="UP000274545"/>
    </source>
</evidence>
<dbReference type="EMBL" id="RAHC01000006">
    <property type="protein sequence ID" value="RUP76638.1"/>
    <property type="molecule type" value="Genomic_DNA"/>
</dbReference>
<dbReference type="InterPro" id="IPR054816">
    <property type="entry name" value="Lipoprotein_mollicutes-type_CS"/>
</dbReference>
<dbReference type="PROSITE" id="PS51257">
    <property type="entry name" value="PROKAR_LIPOPROTEIN"/>
    <property type="match status" value="1"/>
</dbReference>
<accession>A0A3S0SK36</accession>
<protein>
    <recommendedName>
        <fullName evidence="4">Lipoprotein</fullName>
    </recommendedName>
</protein>
<dbReference type="Proteomes" id="UP000274545">
    <property type="component" value="Unassembled WGS sequence"/>
</dbReference>
<dbReference type="NCBIfam" id="NF038029">
    <property type="entry name" value="LP_plasma"/>
    <property type="match status" value="1"/>
</dbReference>
<evidence type="ECO:0008006" key="4">
    <source>
        <dbReference type="Google" id="ProtNLM"/>
    </source>
</evidence>
<dbReference type="RefSeq" id="WP_127093016.1">
    <property type="nucleotide sequence ID" value="NZ_RAHC01000006.1"/>
</dbReference>
<reference evidence="1 3" key="1">
    <citation type="journal article" date="2019" name="Genome Biol. Evol.">
        <title>Toxin and genome evolution in a Drosophila defensive symbiosis.</title>
        <authorList>
            <person name="Ballinger M.J."/>
            <person name="Gawryluk R.M."/>
            <person name="Perlman S.J."/>
        </authorList>
    </citation>
    <scope>NUCLEOTIDE SEQUENCE [LARGE SCALE GENOMIC DNA]</scope>
    <source>
        <strain evidence="3">sNeo</strain>
        <strain evidence="1">SNeo</strain>
    </source>
</reference>
<sequence length="175" mass="20884">MKRLLSIIGAISLVGTSTTSLVACKDKIHEYTPEELAKLKAENKINTKDQTIKDNLEWIAPQEKPFNKVDNKYYFVVWKSQNWNITKFKNDQEIIPPKWEYRYKDLDIKKEYRLQLLYYSRNNTTIDLIIFKSINDPTLIWKKDTKNFKVYRWNLTTTELKLVIDNDSNVKVKDE</sequence>
<comment type="caution">
    <text evidence="1">The sequence shown here is derived from an EMBL/GenBank/DDBJ whole genome shotgun (WGS) entry which is preliminary data.</text>
</comment>
<organism evidence="1 3">
    <name type="scientific">Spiroplasma poulsonii</name>
    <dbReference type="NCBI Taxonomy" id="2138"/>
    <lineage>
        <taxon>Bacteria</taxon>
        <taxon>Bacillati</taxon>
        <taxon>Mycoplasmatota</taxon>
        <taxon>Mollicutes</taxon>
        <taxon>Entomoplasmatales</taxon>
        <taxon>Spiroplasmataceae</taxon>
        <taxon>Spiroplasma</taxon>
    </lineage>
</organism>
<evidence type="ECO:0000313" key="2">
    <source>
        <dbReference type="EMBL" id="RUP76638.1"/>
    </source>
</evidence>
<name>A0A3S0SK36_9MOLU</name>
<dbReference type="EMBL" id="RAHC01000030">
    <property type="protein sequence ID" value="RUP75136.1"/>
    <property type="molecule type" value="Genomic_DNA"/>
</dbReference>
<proteinExistence type="predicted"/>